<dbReference type="AlphaFoldDB" id="A0A921KCV0"/>
<dbReference type="InterPro" id="IPR036162">
    <property type="entry name" value="Resolvase-like_N_sf"/>
</dbReference>
<dbReference type="InterPro" id="IPR006119">
    <property type="entry name" value="Resolv_N"/>
</dbReference>
<evidence type="ECO:0000259" key="1">
    <source>
        <dbReference type="SMART" id="SM00857"/>
    </source>
</evidence>
<dbReference type="GO" id="GO:0000150">
    <property type="term" value="F:DNA strand exchange activity"/>
    <property type="evidence" value="ECO:0007669"/>
    <property type="project" value="InterPro"/>
</dbReference>
<dbReference type="Pfam" id="PF00239">
    <property type="entry name" value="Resolvase"/>
    <property type="match status" value="1"/>
</dbReference>
<dbReference type="Gene3D" id="3.40.50.1390">
    <property type="entry name" value="Resolvase, N-terminal catalytic domain"/>
    <property type="match status" value="1"/>
</dbReference>
<dbReference type="GO" id="GO:0003677">
    <property type="term" value="F:DNA binding"/>
    <property type="evidence" value="ECO:0007669"/>
    <property type="project" value="InterPro"/>
</dbReference>
<organism evidence="2 3">
    <name type="scientific">Sporosarcina psychrophila</name>
    <name type="common">Bacillus psychrophilus</name>
    <dbReference type="NCBI Taxonomy" id="1476"/>
    <lineage>
        <taxon>Bacteria</taxon>
        <taxon>Bacillati</taxon>
        <taxon>Bacillota</taxon>
        <taxon>Bacilli</taxon>
        <taxon>Bacillales</taxon>
        <taxon>Caryophanaceae</taxon>
        <taxon>Sporosarcina</taxon>
    </lineage>
</organism>
<dbReference type="Proteomes" id="UP000698173">
    <property type="component" value="Unassembled WGS sequence"/>
</dbReference>
<accession>A0A921KCV0</accession>
<protein>
    <submittedName>
        <fullName evidence="2">Recombinase family protein</fullName>
    </submittedName>
</protein>
<comment type="caution">
    <text evidence="2">The sequence shown here is derived from an EMBL/GenBank/DDBJ whole genome shotgun (WGS) entry which is preliminary data.</text>
</comment>
<dbReference type="EMBL" id="DYWT01000100">
    <property type="protein sequence ID" value="HJF31318.1"/>
    <property type="molecule type" value="Genomic_DNA"/>
</dbReference>
<name>A0A921KCV0_SPOPS</name>
<dbReference type="SMART" id="SM00857">
    <property type="entry name" value="Resolvase"/>
    <property type="match status" value="1"/>
</dbReference>
<evidence type="ECO:0000313" key="3">
    <source>
        <dbReference type="Proteomes" id="UP000698173"/>
    </source>
</evidence>
<proteinExistence type="predicted"/>
<dbReference type="InterPro" id="IPR006120">
    <property type="entry name" value="Resolvase_HTH_dom"/>
</dbReference>
<dbReference type="SUPFAM" id="SSF53041">
    <property type="entry name" value="Resolvase-like"/>
    <property type="match status" value="1"/>
</dbReference>
<gene>
    <name evidence="2" type="ORF">K8V56_05995</name>
</gene>
<evidence type="ECO:0000313" key="2">
    <source>
        <dbReference type="EMBL" id="HJF31318.1"/>
    </source>
</evidence>
<dbReference type="Pfam" id="PF02796">
    <property type="entry name" value="HTH_7"/>
    <property type="match status" value="1"/>
</dbReference>
<feature type="domain" description="Resolvase/invertase-type recombinase catalytic" evidence="1">
    <location>
        <begin position="2"/>
        <end position="132"/>
    </location>
</feature>
<reference evidence="2" key="1">
    <citation type="journal article" date="2021" name="PeerJ">
        <title>Extensive microbial diversity within the chicken gut microbiome revealed by metagenomics and culture.</title>
        <authorList>
            <person name="Gilroy R."/>
            <person name="Ravi A."/>
            <person name="Getino M."/>
            <person name="Pursley I."/>
            <person name="Horton D.L."/>
            <person name="Alikhan N.F."/>
            <person name="Baker D."/>
            <person name="Gharbi K."/>
            <person name="Hall N."/>
            <person name="Watson M."/>
            <person name="Adriaenssens E.M."/>
            <person name="Foster-Nyarko E."/>
            <person name="Jarju S."/>
            <person name="Secka A."/>
            <person name="Antonio M."/>
            <person name="Oren A."/>
            <person name="Chaudhuri R.R."/>
            <person name="La Ragione R."/>
            <person name="Hildebrand F."/>
            <person name="Pallen M.J."/>
        </authorList>
    </citation>
    <scope>NUCLEOTIDE SEQUENCE</scope>
    <source>
        <strain evidence="2">CHK171-7178</strain>
    </source>
</reference>
<sequence length="187" mass="21372">MKYGYIRPIVLDQHCAHQLNALFIDTLFKETHGLARKRTELEHLLMALKKDDELFVQNIAVLADSLQQLLDILRLAERDQIAIHFLDEQLTNQTIQKASLLQSAAFFADLQSKFLSQSSTFTLQAAKQQGKSIGRPRKPDDNLQLAFAMYDSKTYTLYDIKEATGISKSTLYRYLDDRSTLISDGKE</sequence>
<reference evidence="2" key="2">
    <citation type="submission" date="2021-09" db="EMBL/GenBank/DDBJ databases">
        <authorList>
            <person name="Gilroy R."/>
        </authorList>
    </citation>
    <scope>NUCLEOTIDE SEQUENCE</scope>
    <source>
        <strain evidence="2">CHK171-7178</strain>
    </source>
</reference>